<keyword evidence="6" id="KW-0999">Mitochondrion inner membrane</keyword>
<keyword evidence="9 10" id="KW-0472">Membrane</keyword>
<dbReference type="InterPro" id="IPR018108">
    <property type="entry name" value="MCP_transmembrane"/>
</dbReference>
<keyword evidence="3 11" id="KW-0813">Transport</keyword>
<dbReference type="InterPro" id="IPR023395">
    <property type="entry name" value="MCP_dom_sf"/>
</dbReference>
<evidence type="ECO:0000256" key="5">
    <source>
        <dbReference type="ARBA" id="ARBA00022737"/>
    </source>
</evidence>
<reference evidence="13" key="2">
    <citation type="submission" date="2025-08" db="UniProtKB">
        <authorList>
            <consortium name="RefSeq"/>
        </authorList>
    </citation>
    <scope>IDENTIFICATION</scope>
</reference>
<dbReference type="PROSITE" id="PS50920">
    <property type="entry name" value="SOLCAR"/>
    <property type="match status" value="2"/>
</dbReference>
<keyword evidence="4 10" id="KW-0812">Transmembrane</keyword>
<reference evidence="12" key="1">
    <citation type="journal article" date="2014" name="Nat. Genet.">
        <title>The genome of the stress-tolerant wild tomato species Solanum pennellii.</title>
        <authorList>
            <person name="Bolger A."/>
            <person name="Scossa F."/>
            <person name="Bolger M.E."/>
            <person name="Lanz C."/>
            <person name="Maumus F."/>
            <person name="Tohge T."/>
            <person name="Quesneville H."/>
            <person name="Alseekh S."/>
            <person name="Sorensen I."/>
            <person name="Lichtenstein G."/>
            <person name="Fich E.A."/>
            <person name="Conte M."/>
            <person name="Keller H."/>
            <person name="Schneeberger K."/>
            <person name="Schwacke R."/>
            <person name="Ofner I."/>
            <person name="Vrebalov J."/>
            <person name="Xu Y."/>
            <person name="Osorio S."/>
            <person name="Aflitos S.A."/>
            <person name="Schijlen E."/>
            <person name="Jimenez-Gomez J.M."/>
            <person name="Ryngajllo M."/>
            <person name="Kimura S."/>
            <person name="Kumar R."/>
            <person name="Koenig D."/>
            <person name="Headland L.R."/>
            <person name="Maloof J.N."/>
            <person name="Sinha N."/>
            <person name="van Ham R.C."/>
            <person name="Lankhorst R.K."/>
            <person name="Mao L."/>
            <person name="Vogel A."/>
            <person name="Arsova B."/>
            <person name="Panstruga R."/>
            <person name="Fei Z."/>
            <person name="Rose J.K."/>
            <person name="Zamir D."/>
            <person name="Carrari F."/>
            <person name="Giovannoni J.J."/>
            <person name="Weigel D."/>
            <person name="Usadel B."/>
            <person name="Fernie A.R."/>
        </authorList>
    </citation>
    <scope>NUCLEOTIDE SEQUENCE [LARGE SCALE GENOMIC DNA]</scope>
    <source>
        <strain evidence="12">cv. LA0716</strain>
    </source>
</reference>
<keyword evidence="7" id="KW-1133">Transmembrane helix</keyword>
<proteinExistence type="inferred from homology"/>
<comment type="subcellular location">
    <subcellularLocation>
        <location evidence="1">Mitochondrion inner membrane</location>
        <topology evidence="1">Multi-pass membrane protein</topology>
    </subcellularLocation>
</comment>
<keyword evidence="8" id="KW-0496">Mitochondrion</keyword>
<keyword evidence="5" id="KW-0677">Repeat</keyword>
<evidence type="ECO:0000313" key="12">
    <source>
        <dbReference type="Proteomes" id="UP000694930"/>
    </source>
</evidence>
<evidence type="ECO:0000256" key="4">
    <source>
        <dbReference type="ARBA" id="ARBA00022692"/>
    </source>
</evidence>
<feature type="repeat" description="Solcar" evidence="10">
    <location>
        <begin position="13"/>
        <end position="94"/>
    </location>
</feature>
<evidence type="ECO:0000256" key="3">
    <source>
        <dbReference type="ARBA" id="ARBA00022448"/>
    </source>
</evidence>
<evidence type="ECO:0000256" key="8">
    <source>
        <dbReference type="ARBA" id="ARBA00023128"/>
    </source>
</evidence>
<evidence type="ECO:0000256" key="6">
    <source>
        <dbReference type="ARBA" id="ARBA00022792"/>
    </source>
</evidence>
<dbReference type="PANTHER" id="PTHR45671:SF4">
    <property type="entry name" value="MITOCHONDRIAL PHOSPHATE CARRIER PROTEIN 1, MITOCHONDRIAL"/>
    <property type="match status" value="1"/>
</dbReference>
<dbReference type="PANTHER" id="PTHR45671">
    <property type="entry name" value="SOLUTE CARRIER FAMILY 25 (MITOCHONDRIAL CARRIER PHOSPHATE CARRIER), MEMBER 3, LIKE-RELATED-RELATED"/>
    <property type="match status" value="1"/>
</dbReference>
<name>A0ABM1V8F7_SOLPN</name>
<gene>
    <name evidence="13" type="primary">LOC107016366</name>
</gene>
<sequence>MQICKLHMSLWLVTNKLKLKAGKTGSNLPNLVCFDNTFICFRWTLSNTEAFDQVITLWREQGHSALWRGWSGKLFGYGVQGGFKLGLYEYFKRSYSELLLDQRRSVIFFLSGASAQVFADVALCPFEAVKVQVQTQPHFARGLTDGFRKLYVNEGLSGFHDHVLDI</sequence>
<dbReference type="Gene3D" id="1.50.40.10">
    <property type="entry name" value="Mitochondrial carrier domain"/>
    <property type="match status" value="1"/>
</dbReference>
<evidence type="ECO:0000313" key="13">
    <source>
        <dbReference type="RefSeq" id="XP_027772025.1"/>
    </source>
</evidence>
<organism evidence="12 13">
    <name type="scientific">Solanum pennellii</name>
    <name type="common">Tomato</name>
    <name type="synonym">Lycopersicon pennellii</name>
    <dbReference type="NCBI Taxonomy" id="28526"/>
    <lineage>
        <taxon>Eukaryota</taxon>
        <taxon>Viridiplantae</taxon>
        <taxon>Streptophyta</taxon>
        <taxon>Embryophyta</taxon>
        <taxon>Tracheophyta</taxon>
        <taxon>Spermatophyta</taxon>
        <taxon>Magnoliopsida</taxon>
        <taxon>eudicotyledons</taxon>
        <taxon>Gunneridae</taxon>
        <taxon>Pentapetalae</taxon>
        <taxon>asterids</taxon>
        <taxon>lamiids</taxon>
        <taxon>Solanales</taxon>
        <taxon>Solanaceae</taxon>
        <taxon>Solanoideae</taxon>
        <taxon>Solaneae</taxon>
        <taxon>Solanum</taxon>
        <taxon>Solanum subgen. Lycopersicon</taxon>
    </lineage>
</organism>
<dbReference type="Pfam" id="PF00153">
    <property type="entry name" value="Mito_carr"/>
    <property type="match status" value="2"/>
</dbReference>
<feature type="repeat" description="Solcar" evidence="10">
    <location>
        <begin position="103"/>
        <end position="166"/>
    </location>
</feature>
<evidence type="ECO:0000256" key="10">
    <source>
        <dbReference type="PROSITE-ProRule" id="PRU00282"/>
    </source>
</evidence>
<dbReference type="Proteomes" id="UP000694930">
    <property type="component" value="Chromosome 4"/>
</dbReference>
<evidence type="ECO:0000256" key="1">
    <source>
        <dbReference type="ARBA" id="ARBA00004448"/>
    </source>
</evidence>
<dbReference type="InterPro" id="IPR044677">
    <property type="entry name" value="SLC25A3/Pic2/Mir1-like"/>
</dbReference>
<accession>A0ABM1V8F7</accession>
<evidence type="ECO:0000256" key="9">
    <source>
        <dbReference type="ARBA" id="ARBA00023136"/>
    </source>
</evidence>
<evidence type="ECO:0000256" key="7">
    <source>
        <dbReference type="ARBA" id="ARBA00022989"/>
    </source>
</evidence>
<evidence type="ECO:0000256" key="2">
    <source>
        <dbReference type="ARBA" id="ARBA00006375"/>
    </source>
</evidence>
<comment type="similarity">
    <text evidence="2 11">Belongs to the mitochondrial carrier (TC 2.A.29) family.</text>
</comment>
<keyword evidence="12" id="KW-1185">Reference proteome</keyword>
<dbReference type="GeneID" id="107016366"/>
<protein>
    <submittedName>
        <fullName evidence="13">Mitochondrial phosphate carrier protein 1, mitochondrial-like isoform X1</fullName>
    </submittedName>
</protein>
<evidence type="ECO:0000256" key="11">
    <source>
        <dbReference type="RuleBase" id="RU000488"/>
    </source>
</evidence>
<dbReference type="RefSeq" id="XP_027772025.1">
    <property type="nucleotide sequence ID" value="XM_027916224.1"/>
</dbReference>
<dbReference type="SUPFAM" id="SSF103506">
    <property type="entry name" value="Mitochondrial carrier"/>
    <property type="match status" value="1"/>
</dbReference>